<proteinExistence type="predicted"/>
<dbReference type="Proteomes" id="UP000826212">
    <property type="component" value="Chromosome"/>
</dbReference>
<reference evidence="1" key="1">
    <citation type="submission" date="2021-08" db="EMBL/GenBank/DDBJ databases">
        <title>Novel anaerobic bacterium isolated from sea squirt in East Sea, Republic of Korea.</title>
        <authorList>
            <person name="Nguyen T.H."/>
            <person name="Li Z."/>
            <person name="Lee Y.-J."/>
            <person name="Ko J."/>
            <person name="Kim S.-G."/>
        </authorList>
    </citation>
    <scope>NUCLEOTIDE SEQUENCE</scope>
    <source>
        <strain evidence="1">KCTC 25031</strain>
    </source>
</reference>
<name>A0AC61NQF1_9BACT</name>
<sequence>MIKYVKQLLFRKKGLGYSVAATNESKWIGVSMGEYCLLEMWKFVATICCVVAANTCVCSYNDDFAWF</sequence>
<gene>
    <name evidence="1" type="ORF">K4L44_08790</name>
</gene>
<dbReference type="EMBL" id="CP081303">
    <property type="protein sequence ID" value="QZE15912.1"/>
    <property type="molecule type" value="Genomic_DNA"/>
</dbReference>
<accession>A0AC61NQF1</accession>
<protein>
    <submittedName>
        <fullName evidence="1">Uncharacterized protein</fullName>
    </submittedName>
</protein>
<keyword evidence="2" id="KW-1185">Reference proteome</keyword>
<evidence type="ECO:0000313" key="1">
    <source>
        <dbReference type="EMBL" id="QZE15912.1"/>
    </source>
</evidence>
<evidence type="ECO:0000313" key="2">
    <source>
        <dbReference type="Proteomes" id="UP000826212"/>
    </source>
</evidence>
<organism evidence="1 2">
    <name type="scientific">Halosquirtibacter laminarini</name>
    <dbReference type="NCBI Taxonomy" id="3374600"/>
    <lineage>
        <taxon>Bacteria</taxon>
        <taxon>Pseudomonadati</taxon>
        <taxon>Bacteroidota</taxon>
        <taxon>Bacteroidia</taxon>
        <taxon>Marinilabiliales</taxon>
        <taxon>Prolixibacteraceae</taxon>
        <taxon>Halosquirtibacter</taxon>
    </lineage>
</organism>